<organism evidence="2 3">
    <name type="scientific">Funneliformis caledonium</name>
    <dbReference type="NCBI Taxonomy" id="1117310"/>
    <lineage>
        <taxon>Eukaryota</taxon>
        <taxon>Fungi</taxon>
        <taxon>Fungi incertae sedis</taxon>
        <taxon>Mucoromycota</taxon>
        <taxon>Glomeromycotina</taxon>
        <taxon>Glomeromycetes</taxon>
        <taxon>Glomerales</taxon>
        <taxon>Glomeraceae</taxon>
        <taxon>Funneliformis</taxon>
    </lineage>
</organism>
<protein>
    <submittedName>
        <fullName evidence="2">10808_t:CDS:1</fullName>
    </submittedName>
</protein>
<feature type="transmembrane region" description="Helical" evidence="1">
    <location>
        <begin position="42"/>
        <end position="61"/>
    </location>
</feature>
<dbReference type="AlphaFoldDB" id="A0A9N9NLM8"/>
<gene>
    <name evidence="2" type="ORF">FCALED_LOCUS15881</name>
</gene>
<sequence length="121" mass="14060">KEKIIIDKAKEWIKNWVGEKKDMFDKARKWVKSLVAISLKSLRIVVLMFPEIYYIISGFVALQQRSILHGIINLFHRIFRIGTMLLISLRILLGCINVVCLDFAAQDDRLKEIKSLICGKE</sequence>
<name>A0A9N9NLM8_9GLOM</name>
<feature type="transmembrane region" description="Helical" evidence="1">
    <location>
        <begin position="81"/>
        <end position="105"/>
    </location>
</feature>
<evidence type="ECO:0000256" key="1">
    <source>
        <dbReference type="SAM" id="Phobius"/>
    </source>
</evidence>
<proteinExistence type="predicted"/>
<dbReference type="EMBL" id="CAJVPQ010016124">
    <property type="protein sequence ID" value="CAG8744775.1"/>
    <property type="molecule type" value="Genomic_DNA"/>
</dbReference>
<keyword evidence="1" id="KW-0472">Membrane</keyword>
<comment type="caution">
    <text evidence="2">The sequence shown here is derived from an EMBL/GenBank/DDBJ whole genome shotgun (WGS) entry which is preliminary data.</text>
</comment>
<keyword evidence="1" id="KW-0812">Transmembrane</keyword>
<keyword evidence="1" id="KW-1133">Transmembrane helix</keyword>
<reference evidence="2" key="1">
    <citation type="submission" date="2021-06" db="EMBL/GenBank/DDBJ databases">
        <authorList>
            <person name="Kallberg Y."/>
            <person name="Tangrot J."/>
            <person name="Rosling A."/>
        </authorList>
    </citation>
    <scope>NUCLEOTIDE SEQUENCE</scope>
    <source>
        <strain evidence="2">UK204</strain>
    </source>
</reference>
<keyword evidence="3" id="KW-1185">Reference proteome</keyword>
<evidence type="ECO:0000313" key="2">
    <source>
        <dbReference type="EMBL" id="CAG8744775.1"/>
    </source>
</evidence>
<evidence type="ECO:0000313" key="3">
    <source>
        <dbReference type="Proteomes" id="UP000789570"/>
    </source>
</evidence>
<accession>A0A9N9NLM8</accession>
<feature type="non-terminal residue" evidence="2">
    <location>
        <position position="121"/>
    </location>
</feature>
<feature type="non-terminal residue" evidence="2">
    <location>
        <position position="1"/>
    </location>
</feature>
<dbReference type="Proteomes" id="UP000789570">
    <property type="component" value="Unassembled WGS sequence"/>
</dbReference>